<dbReference type="STRING" id="714315.GCA_000516535_01289"/>
<evidence type="ECO:0000256" key="3">
    <source>
        <dbReference type="ARBA" id="ARBA00022692"/>
    </source>
</evidence>
<feature type="transmembrane region" description="Helical" evidence="6">
    <location>
        <begin position="12"/>
        <end position="36"/>
    </location>
</feature>
<feature type="transmembrane region" description="Helical" evidence="6">
    <location>
        <begin position="286"/>
        <end position="303"/>
    </location>
</feature>
<evidence type="ECO:0000313" key="9">
    <source>
        <dbReference type="Proteomes" id="UP000321606"/>
    </source>
</evidence>
<evidence type="ECO:0000256" key="4">
    <source>
        <dbReference type="ARBA" id="ARBA00022989"/>
    </source>
</evidence>
<dbReference type="Gene3D" id="1.20.1250.20">
    <property type="entry name" value="MFS general substrate transporter like domains"/>
    <property type="match status" value="1"/>
</dbReference>
<evidence type="ECO:0000313" key="8">
    <source>
        <dbReference type="EMBL" id="BBM36348.1"/>
    </source>
</evidence>
<gene>
    <name evidence="8" type="ORF">JCM16774_1280</name>
</gene>
<feature type="transmembrane region" description="Helical" evidence="6">
    <location>
        <begin position="309"/>
        <end position="332"/>
    </location>
</feature>
<evidence type="ECO:0000256" key="5">
    <source>
        <dbReference type="ARBA" id="ARBA00023136"/>
    </source>
</evidence>
<accession>A0A510JAJ1</accession>
<protein>
    <submittedName>
        <fullName evidence="8">Transporter, major facilitator family protein</fullName>
    </submittedName>
</protein>
<dbReference type="CDD" id="cd06173">
    <property type="entry name" value="MFS_MefA_like"/>
    <property type="match status" value="1"/>
</dbReference>
<reference evidence="8 9" key="1">
    <citation type="submission" date="2019-07" db="EMBL/GenBank/DDBJ databases">
        <title>Complete Genome Sequence of Leptotrichia goodfellowii Strain JCM 16774.</title>
        <authorList>
            <person name="Watanabe S."/>
            <person name="Cui L."/>
        </authorList>
    </citation>
    <scope>NUCLEOTIDE SEQUENCE [LARGE SCALE GENOMIC DNA]</scope>
    <source>
        <strain evidence="8 9">JCM16774</strain>
    </source>
</reference>
<name>A0A510JAJ1_9FUSO</name>
<dbReference type="Pfam" id="PF07690">
    <property type="entry name" value="MFS_1"/>
    <property type="match status" value="1"/>
</dbReference>
<dbReference type="InterPro" id="IPR020846">
    <property type="entry name" value="MFS_dom"/>
</dbReference>
<dbReference type="GO" id="GO:0022857">
    <property type="term" value="F:transmembrane transporter activity"/>
    <property type="evidence" value="ECO:0007669"/>
    <property type="project" value="InterPro"/>
</dbReference>
<evidence type="ECO:0000256" key="6">
    <source>
        <dbReference type="SAM" id="Phobius"/>
    </source>
</evidence>
<keyword evidence="3 6" id="KW-0812">Transmembrane</keyword>
<dbReference type="SUPFAM" id="SSF103473">
    <property type="entry name" value="MFS general substrate transporter"/>
    <property type="match status" value="1"/>
</dbReference>
<keyword evidence="5 6" id="KW-0472">Membrane</keyword>
<dbReference type="EMBL" id="AP019822">
    <property type="protein sequence ID" value="BBM36348.1"/>
    <property type="molecule type" value="Genomic_DNA"/>
</dbReference>
<feature type="transmembrane region" description="Helical" evidence="6">
    <location>
        <begin position="75"/>
        <end position="97"/>
    </location>
</feature>
<dbReference type="PROSITE" id="PS50850">
    <property type="entry name" value="MFS"/>
    <property type="match status" value="1"/>
</dbReference>
<dbReference type="GO" id="GO:0005886">
    <property type="term" value="C:plasma membrane"/>
    <property type="evidence" value="ECO:0007669"/>
    <property type="project" value="UniProtKB-SubCell"/>
</dbReference>
<feature type="transmembrane region" description="Helical" evidence="6">
    <location>
        <begin position="167"/>
        <end position="188"/>
    </location>
</feature>
<dbReference type="RefSeq" id="WP_051411759.1">
    <property type="nucleotide sequence ID" value="NZ_AP019822.1"/>
</dbReference>
<feature type="transmembrane region" description="Helical" evidence="6">
    <location>
        <begin position="344"/>
        <end position="366"/>
    </location>
</feature>
<evidence type="ECO:0000256" key="1">
    <source>
        <dbReference type="ARBA" id="ARBA00004651"/>
    </source>
</evidence>
<keyword evidence="2" id="KW-1003">Cell membrane</keyword>
<dbReference type="InterPro" id="IPR036259">
    <property type="entry name" value="MFS_trans_sf"/>
</dbReference>
<dbReference type="InterPro" id="IPR011701">
    <property type="entry name" value="MFS"/>
</dbReference>
<feature type="transmembrane region" description="Helical" evidence="6">
    <location>
        <begin position="42"/>
        <end position="68"/>
    </location>
</feature>
<feature type="transmembrane region" description="Helical" evidence="6">
    <location>
        <begin position="256"/>
        <end position="274"/>
    </location>
</feature>
<dbReference type="KEGG" id="lgo:JCM16774_1280"/>
<dbReference type="AlphaFoldDB" id="A0A510JAJ1"/>
<evidence type="ECO:0000259" key="7">
    <source>
        <dbReference type="PROSITE" id="PS50850"/>
    </source>
</evidence>
<sequence length="403" mass="44936">MTNNNNWKSKITLFLFSQTVSTLGSSVVNFSILWYITLKYSSGTFITILVLCTFVPQILISLFAGVWADKYNKKFIIMLSDSFIALATFIIVLFFLAGNHSLYIMYAATIVRSIGSGIQTPAISAVIPEITPEDKLLKINGINNTLQSVVALLSPAIGGVILGSLGIIYSLMFDIVTAVIGVGILSFLKISENQNKTEIHESGYSQLKSGLKYAKNNIAINRMLRFFTVIYILVTPIAFLYPLLIKRVFGDDIGKLTLTEVLWSIGMILGGLAVTFTKNVKNKIKLFLIVYFIIGIDFYILGLTRDFNVLLITLFLGGIFVIIGDTAEMTFIQENTDPEMMGRVLSMINLIRVFIFPVSILFFGPFADKIRLDYLIAGTSFLISIFALTKFFNKEFMKMGKRS</sequence>
<dbReference type="Proteomes" id="UP000321606">
    <property type="component" value="Chromosome"/>
</dbReference>
<dbReference type="PANTHER" id="PTHR23513:SF6">
    <property type="entry name" value="MAJOR FACILITATOR SUPERFAMILY ASSOCIATED DOMAIN-CONTAINING PROTEIN"/>
    <property type="match status" value="1"/>
</dbReference>
<dbReference type="OrthoDB" id="82348at2"/>
<dbReference type="PANTHER" id="PTHR23513">
    <property type="entry name" value="INTEGRAL MEMBRANE EFFLUX PROTEIN-RELATED"/>
    <property type="match status" value="1"/>
</dbReference>
<feature type="transmembrane region" description="Helical" evidence="6">
    <location>
        <begin position="224"/>
        <end position="244"/>
    </location>
</feature>
<organism evidence="8 9">
    <name type="scientific">Pseudoleptotrichia goodfellowii</name>
    <dbReference type="NCBI Taxonomy" id="157692"/>
    <lineage>
        <taxon>Bacteria</taxon>
        <taxon>Fusobacteriati</taxon>
        <taxon>Fusobacteriota</taxon>
        <taxon>Fusobacteriia</taxon>
        <taxon>Fusobacteriales</taxon>
        <taxon>Leptotrichiaceae</taxon>
        <taxon>Pseudoleptotrichia</taxon>
    </lineage>
</organism>
<evidence type="ECO:0000256" key="2">
    <source>
        <dbReference type="ARBA" id="ARBA00022475"/>
    </source>
</evidence>
<keyword evidence="4 6" id="KW-1133">Transmembrane helix</keyword>
<comment type="subcellular location">
    <subcellularLocation>
        <location evidence="1">Cell membrane</location>
        <topology evidence="1">Multi-pass membrane protein</topology>
    </subcellularLocation>
</comment>
<feature type="transmembrane region" description="Helical" evidence="6">
    <location>
        <begin position="372"/>
        <end position="392"/>
    </location>
</feature>
<proteinExistence type="predicted"/>
<feature type="domain" description="Major facilitator superfamily (MFS) profile" evidence="7">
    <location>
        <begin position="1"/>
        <end position="195"/>
    </location>
</feature>